<evidence type="ECO:0008006" key="3">
    <source>
        <dbReference type="Google" id="ProtNLM"/>
    </source>
</evidence>
<dbReference type="RefSeq" id="WP_344938127.1">
    <property type="nucleotide sequence ID" value="NZ_BAAAZR010000004.1"/>
</dbReference>
<name>A0ABP7HW66_9ACTN</name>
<accession>A0ABP7HW66</accession>
<evidence type="ECO:0000313" key="1">
    <source>
        <dbReference type="EMBL" id="GAA3804186.1"/>
    </source>
</evidence>
<organism evidence="1 2">
    <name type="scientific">Sphaerisporangium flaviroseum</name>
    <dbReference type="NCBI Taxonomy" id="509199"/>
    <lineage>
        <taxon>Bacteria</taxon>
        <taxon>Bacillati</taxon>
        <taxon>Actinomycetota</taxon>
        <taxon>Actinomycetes</taxon>
        <taxon>Streptosporangiales</taxon>
        <taxon>Streptosporangiaceae</taxon>
        <taxon>Sphaerisporangium</taxon>
    </lineage>
</organism>
<protein>
    <recommendedName>
        <fullName evidence="3">MarR family transcriptional regulator</fullName>
    </recommendedName>
</protein>
<gene>
    <name evidence="1" type="ORF">GCM10022226_24990</name>
</gene>
<evidence type="ECO:0000313" key="2">
    <source>
        <dbReference type="Proteomes" id="UP001500888"/>
    </source>
</evidence>
<keyword evidence="2" id="KW-1185">Reference proteome</keyword>
<reference evidence="2" key="1">
    <citation type="journal article" date="2019" name="Int. J. Syst. Evol. Microbiol.">
        <title>The Global Catalogue of Microorganisms (GCM) 10K type strain sequencing project: providing services to taxonomists for standard genome sequencing and annotation.</title>
        <authorList>
            <consortium name="The Broad Institute Genomics Platform"/>
            <consortium name="The Broad Institute Genome Sequencing Center for Infectious Disease"/>
            <person name="Wu L."/>
            <person name="Ma J."/>
        </authorList>
    </citation>
    <scope>NUCLEOTIDE SEQUENCE [LARGE SCALE GENOMIC DNA]</scope>
    <source>
        <strain evidence="2">JCM 16908</strain>
    </source>
</reference>
<dbReference type="Proteomes" id="UP001500888">
    <property type="component" value="Unassembled WGS sequence"/>
</dbReference>
<sequence length="63" mass="7017">MDIVTSRAPGRSYAAGPARTSAELESVIAEEMLRLSERALRTLDAAEREQLVRFLGEIRRNVS</sequence>
<comment type="caution">
    <text evidence="1">The sequence shown here is derived from an EMBL/GenBank/DDBJ whole genome shotgun (WGS) entry which is preliminary data.</text>
</comment>
<dbReference type="EMBL" id="BAAAZR010000004">
    <property type="protein sequence ID" value="GAA3804186.1"/>
    <property type="molecule type" value="Genomic_DNA"/>
</dbReference>
<proteinExistence type="predicted"/>